<keyword evidence="13" id="KW-1185">Reference proteome</keyword>
<evidence type="ECO:0000256" key="8">
    <source>
        <dbReference type="ARBA" id="ARBA00033659"/>
    </source>
</evidence>
<keyword evidence="9" id="KW-0963">Cytoplasm</keyword>
<dbReference type="NCBIfam" id="NF003998">
    <property type="entry name" value="PRK05474.1"/>
    <property type="match status" value="1"/>
</dbReference>
<dbReference type="PANTHER" id="PTHR48408:SF1">
    <property type="entry name" value="XYLOSE ISOMERASE"/>
    <property type="match status" value="1"/>
</dbReference>
<dbReference type="PANTHER" id="PTHR48408">
    <property type="match status" value="1"/>
</dbReference>
<dbReference type="NCBIfam" id="TIGR02630">
    <property type="entry name" value="xylose_isom_A"/>
    <property type="match status" value="1"/>
</dbReference>
<gene>
    <name evidence="9 12" type="primary">xylA</name>
    <name evidence="12" type="ordered locus">PSMK_11690</name>
</gene>
<dbReference type="GO" id="GO:0005737">
    <property type="term" value="C:cytoplasm"/>
    <property type="evidence" value="ECO:0007669"/>
    <property type="project" value="UniProtKB-SubCell"/>
</dbReference>
<feature type="binding site" evidence="9">
    <location>
        <position position="269"/>
    </location>
    <ligand>
        <name>Mg(2+)</name>
        <dbReference type="ChEBI" id="CHEBI:18420"/>
        <label>1</label>
    </ligand>
</feature>
<dbReference type="GO" id="GO:0042732">
    <property type="term" value="P:D-xylose metabolic process"/>
    <property type="evidence" value="ECO:0007669"/>
    <property type="project" value="UniProtKB-UniRule"/>
</dbReference>
<dbReference type="Gene3D" id="3.20.20.150">
    <property type="entry name" value="Divalent-metal-dependent TIM barrel enzymes"/>
    <property type="match status" value="1"/>
</dbReference>
<evidence type="ECO:0000256" key="7">
    <source>
        <dbReference type="ARBA" id="ARBA00023277"/>
    </source>
</evidence>
<feature type="binding site" evidence="9">
    <location>
        <position position="310"/>
    </location>
    <ligand>
        <name>Mg(2+)</name>
        <dbReference type="ChEBI" id="CHEBI:18420"/>
        <label>2</label>
    </ligand>
</feature>
<evidence type="ECO:0000256" key="10">
    <source>
        <dbReference type="RuleBase" id="RU000609"/>
    </source>
</evidence>
<feature type="binding site" evidence="9">
    <location>
        <position position="297"/>
    </location>
    <ligand>
        <name>Mg(2+)</name>
        <dbReference type="ChEBI" id="CHEBI:18420"/>
        <label>1</label>
    </ligand>
</feature>
<comment type="similarity">
    <text evidence="1 9 10">Belongs to the xylose isomerase family.</text>
</comment>
<dbReference type="Proteomes" id="UP000007881">
    <property type="component" value="Chromosome"/>
</dbReference>
<dbReference type="OrthoDB" id="9763981at2"/>
<dbReference type="EC" id="5.3.1.5" evidence="3 9"/>
<comment type="subunit">
    <text evidence="2 9 11">Homotetramer.</text>
</comment>
<comment type="subcellular location">
    <subcellularLocation>
        <location evidence="9 11">Cytoplasm</location>
    </subcellularLocation>
</comment>
<feature type="binding site" evidence="9">
    <location>
        <position position="340"/>
    </location>
    <ligand>
        <name>Mg(2+)</name>
        <dbReference type="ChEBI" id="CHEBI:18420"/>
        <label>1</label>
    </ligand>
</feature>
<evidence type="ECO:0000256" key="9">
    <source>
        <dbReference type="HAMAP-Rule" id="MF_00455"/>
    </source>
</evidence>
<feature type="active site" evidence="9">
    <location>
        <position position="105"/>
    </location>
</feature>
<evidence type="ECO:0000256" key="11">
    <source>
        <dbReference type="RuleBase" id="RU000610"/>
    </source>
</evidence>
<evidence type="ECO:0000256" key="4">
    <source>
        <dbReference type="ARBA" id="ARBA00022629"/>
    </source>
</evidence>
<dbReference type="PROSITE" id="PS51415">
    <property type="entry name" value="XYLOSE_ISOMERASE"/>
    <property type="match status" value="1"/>
</dbReference>
<feature type="active site" evidence="9">
    <location>
        <position position="102"/>
    </location>
</feature>
<keyword evidence="4 9" id="KW-0859">Xylose metabolism</keyword>
<dbReference type="PATRIC" id="fig|1142394.8.peg.1207"/>
<dbReference type="InterPro" id="IPR001998">
    <property type="entry name" value="Xylose_isomerase"/>
</dbReference>
<evidence type="ECO:0000256" key="2">
    <source>
        <dbReference type="ARBA" id="ARBA00011881"/>
    </source>
</evidence>
<keyword evidence="5 9" id="KW-0479">Metal-binding</keyword>
<dbReference type="InterPro" id="IPR013452">
    <property type="entry name" value="Xylose_isom_bac"/>
</dbReference>
<keyword evidence="6 9" id="KW-0413">Isomerase</keyword>
<dbReference type="AlphaFoldDB" id="I0IDJ0"/>
<dbReference type="EMBL" id="AP012338">
    <property type="protein sequence ID" value="BAM03328.1"/>
    <property type="molecule type" value="Genomic_DNA"/>
</dbReference>
<dbReference type="STRING" id="1142394.PSMK_11690"/>
<feature type="binding site" evidence="9">
    <location>
        <position position="308"/>
    </location>
    <ligand>
        <name>Mg(2+)</name>
        <dbReference type="ChEBI" id="CHEBI:18420"/>
        <label>2</label>
    </ligand>
</feature>
<evidence type="ECO:0000256" key="1">
    <source>
        <dbReference type="ARBA" id="ARBA00005765"/>
    </source>
</evidence>
<keyword evidence="7 9" id="KW-0119">Carbohydrate metabolism</keyword>
<dbReference type="InterPro" id="IPR036237">
    <property type="entry name" value="Xyl_isomerase-like_sf"/>
</dbReference>
<reference evidence="12 13" key="1">
    <citation type="submission" date="2012-02" db="EMBL/GenBank/DDBJ databases">
        <title>Complete genome sequence of Phycisphaera mikurensis NBRC 102666.</title>
        <authorList>
            <person name="Ankai A."/>
            <person name="Hosoyama A."/>
            <person name="Terui Y."/>
            <person name="Sekine M."/>
            <person name="Fukai R."/>
            <person name="Kato Y."/>
            <person name="Nakamura S."/>
            <person name="Yamada-Narita S."/>
            <person name="Kawakoshi A."/>
            <person name="Fukunaga Y."/>
            <person name="Yamazaki S."/>
            <person name="Fujita N."/>
        </authorList>
    </citation>
    <scope>NUCLEOTIDE SEQUENCE [LARGE SCALE GENOMIC DNA]</scope>
    <source>
        <strain evidence="13">NBRC 102666 / KCTC 22515 / FYK2301M01</strain>
    </source>
</reference>
<comment type="catalytic activity">
    <reaction evidence="8 9 10">
        <text>alpha-D-xylose = alpha-D-xylulofuranose</text>
        <dbReference type="Rhea" id="RHEA:22816"/>
        <dbReference type="ChEBI" id="CHEBI:28518"/>
        <dbReference type="ChEBI" id="CHEBI:188998"/>
        <dbReference type="EC" id="5.3.1.5"/>
    </reaction>
</comment>
<accession>I0IDJ0</accession>
<comment type="cofactor">
    <cofactor evidence="9">
        <name>Mg(2+)</name>
        <dbReference type="ChEBI" id="CHEBI:18420"/>
    </cofactor>
    <text evidence="9">Binds 2 magnesium ions per subunit.</text>
</comment>
<dbReference type="HOGENOM" id="CLU_037261_1_0_0"/>
<organism evidence="12 13">
    <name type="scientific">Phycisphaera mikurensis (strain NBRC 102666 / KCTC 22515 / FYK2301M01)</name>
    <dbReference type="NCBI Taxonomy" id="1142394"/>
    <lineage>
        <taxon>Bacteria</taxon>
        <taxon>Pseudomonadati</taxon>
        <taxon>Planctomycetota</taxon>
        <taxon>Phycisphaerae</taxon>
        <taxon>Phycisphaerales</taxon>
        <taxon>Phycisphaeraceae</taxon>
        <taxon>Phycisphaera</taxon>
    </lineage>
</organism>
<evidence type="ECO:0000313" key="13">
    <source>
        <dbReference type="Proteomes" id="UP000007881"/>
    </source>
</evidence>
<dbReference type="KEGG" id="phm:PSMK_11690"/>
<feature type="binding site" evidence="9">
    <location>
        <position position="269"/>
    </location>
    <ligand>
        <name>Mg(2+)</name>
        <dbReference type="ChEBI" id="CHEBI:18420"/>
        <label>2</label>
    </ligand>
</feature>
<evidence type="ECO:0000256" key="6">
    <source>
        <dbReference type="ARBA" id="ARBA00023235"/>
    </source>
</evidence>
<dbReference type="HAMAP" id="MF_00455">
    <property type="entry name" value="Xylose_isom_A"/>
    <property type="match status" value="1"/>
</dbReference>
<name>I0IDJ0_PHYMF</name>
<dbReference type="PRINTS" id="PR00688">
    <property type="entry name" value="XYLOSISMRASE"/>
</dbReference>
<evidence type="ECO:0000313" key="12">
    <source>
        <dbReference type="EMBL" id="BAM03328.1"/>
    </source>
</evidence>
<protein>
    <recommendedName>
        <fullName evidence="3 9">Xylose isomerase</fullName>
        <ecNumber evidence="3 9">5.3.1.5</ecNumber>
    </recommendedName>
</protein>
<dbReference type="RefSeq" id="WP_014436547.1">
    <property type="nucleotide sequence ID" value="NC_017080.1"/>
</dbReference>
<dbReference type="eggNOG" id="COG2115">
    <property type="taxonomic scope" value="Bacteria"/>
</dbReference>
<feature type="binding site" evidence="9">
    <location>
        <position position="272"/>
    </location>
    <ligand>
        <name>Mg(2+)</name>
        <dbReference type="ChEBI" id="CHEBI:18420"/>
        <label>2</label>
    </ligand>
</feature>
<dbReference type="GO" id="GO:0000287">
    <property type="term" value="F:magnesium ion binding"/>
    <property type="evidence" value="ECO:0007669"/>
    <property type="project" value="UniProtKB-UniRule"/>
</dbReference>
<feature type="binding site" evidence="9">
    <location>
        <position position="233"/>
    </location>
    <ligand>
        <name>Mg(2+)</name>
        <dbReference type="ChEBI" id="CHEBI:18420"/>
        <label>1</label>
    </ligand>
</feature>
<proteinExistence type="inferred from homology"/>
<evidence type="ECO:0000256" key="5">
    <source>
        <dbReference type="ARBA" id="ARBA00022723"/>
    </source>
</evidence>
<evidence type="ECO:0000256" key="3">
    <source>
        <dbReference type="ARBA" id="ARBA00011958"/>
    </source>
</evidence>
<dbReference type="GO" id="GO:0009045">
    <property type="term" value="F:xylose isomerase activity"/>
    <property type="evidence" value="ECO:0007669"/>
    <property type="project" value="UniProtKB-UniRule"/>
</dbReference>
<keyword evidence="9" id="KW-0460">Magnesium</keyword>
<sequence length="437" mass="48227">MPKIYFPDVQKIVYAGPDSTDPLTFKHYDPEALVEGKSMRDHLRFSASYWHAMVQGAADPFGGPTRPLPWTEASDPVQAARDTLDAMFEFLQKMDLGFWCFHDRDIAPELETLEATNAAFDEIVGLAEEKQRETGIKLLWGTANLFSHKRYMAGAGTSPCPEVFAHGAAQIKKALEATHRLGGAGYTFWGGREGYDTLLNTRLSAELGRFAKLLRLAVDHKRKIGFTGAFYIEPKPCEPTTFQYDNDAAACYAFLQHHGLEKEFSMNIEANHATLAGRAFEHELAYSAEHGILGSVDANRGDPMLGWDTDQFPTNLYDTTAAMGVILGMGGFTTGGLNFDARLRRQSVEPYDLFHAHIGGMDAFARGLKAAAKIRAEGRIEALVAERYRGWESELGRKIDAGEASLDSLFEHAVKADVGSAPAGRQERLENLLNEAI</sequence>
<dbReference type="SUPFAM" id="SSF51658">
    <property type="entry name" value="Xylose isomerase-like"/>
    <property type="match status" value="1"/>
</dbReference>